<evidence type="ECO:0000313" key="1">
    <source>
        <dbReference type="EMBL" id="WAR23891.1"/>
    </source>
</evidence>
<sequence length="95" mass="11312">MQRYRIQRMGLIWWNEELVIQTVTTNVQEEIENAVSRPRSDFIVSVVRDGQEDTAMFQMASKGFLMRQNKLLEEILRQQKLSNDLMINFFNTTKI</sequence>
<reference evidence="1" key="1">
    <citation type="submission" date="2022-11" db="EMBL/GenBank/DDBJ databases">
        <title>Centuries of genome instability and evolution in soft-shell clam transmissible cancer (bioRxiv).</title>
        <authorList>
            <person name="Hart S.F.M."/>
            <person name="Yonemitsu M.A."/>
            <person name="Giersch R.M."/>
            <person name="Beal B.F."/>
            <person name="Arriagada G."/>
            <person name="Davis B.W."/>
            <person name="Ostrander E.A."/>
            <person name="Goff S.P."/>
            <person name="Metzger M.J."/>
        </authorList>
    </citation>
    <scope>NUCLEOTIDE SEQUENCE</scope>
    <source>
        <strain evidence="1">MELC-2E11</strain>
        <tissue evidence="1">Siphon/mantle</tissue>
    </source>
</reference>
<name>A0ABY7FXK9_MYAAR</name>
<keyword evidence="2" id="KW-1185">Reference proteome</keyword>
<dbReference type="EMBL" id="CP111024">
    <property type="protein sequence ID" value="WAR23891.1"/>
    <property type="molecule type" value="Genomic_DNA"/>
</dbReference>
<evidence type="ECO:0000313" key="2">
    <source>
        <dbReference type="Proteomes" id="UP001164746"/>
    </source>
</evidence>
<dbReference type="Proteomes" id="UP001164746">
    <property type="component" value="Chromosome 13"/>
</dbReference>
<organism evidence="1 2">
    <name type="scientific">Mya arenaria</name>
    <name type="common">Soft-shell clam</name>
    <dbReference type="NCBI Taxonomy" id="6604"/>
    <lineage>
        <taxon>Eukaryota</taxon>
        <taxon>Metazoa</taxon>
        <taxon>Spiralia</taxon>
        <taxon>Lophotrochozoa</taxon>
        <taxon>Mollusca</taxon>
        <taxon>Bivalvia</taxon>
        <taxon>Autobranchia</taxon>
        <taxon>Heteroconchia</taxon>
        <taxon>Euheterodonta</taxon>
        <taxon>Imparidentia</taxon>
        <taxon>Neoheterodontei</taxon>
        <taxon>Myida</taxon>
        <taxon>Myoidea</taxon>
        <taxon>Myidae</taxon>
        <taxon>Mya</taxon>
    </lineage>
</organism>
<proteinExistence type="predicted"/>
<gene>
    <name evidence="1" type="ORF">MAR_037560</name>
</gene>
<accession>A0ABY7FXK9</accession>
<protein>
    <submittedName>
        <fullName evidence="1">Uncharacterized protein</fullName>
    </submittedName>
</protein>